<dbReference type="InterPro" id="IPR003769">
    <property type="entry name" value="ClpS_core"/>
</dbReference>
<dbReference type="Proteomes" id="UP000184192">
    <property type="component" value="Unassembled WGS sequence"/>
</dbReference>
<dbReference type="InterPro" id="IPR014719">
    <property type="entry name" value="Ribosomal_bL12_C/ClpS-like"/>
</dbReference>
<keyword evidence="3" id="KW-0378">Hydrolase</keyword>
<dbReference type="InterPro" id="IPR022935">
    <property type="entry name" value="ClpS"/>
</dbReference>
<reference evidence="4" key="1">
    <citation type="submission" date="2016-11" db="EMBL/GenBank/DDBJ databases">
        <authorList>
            <person name="Varghese N."/>
            <person name="Submissions S."/>
        </authorList>
    </citation>
    <scope>NUCLEOTIDE SEQUENCE [LARGE SCALE GENOMIC DNA]</scope>
    <source>
        <strain evidence="4">DSM 26884</strain>
    </source>
</reference>
<name>A0A1M6E5J8_9BACE</name>
<keyword evidence="3" id="KW-0645">Protease</keyword>
<dbReference type="AlphaFoldDB" id="A0A1M6E5J8"/>
<dbReference type="EMBL" id="FQZN01000008">
    <property type="protein sequence ID" value="SHI80824.1"/>
    <property type="molecule type" value="Genomic_DNA"/>
</dbReference>
<keyword evidence="4" id="KW-1185">Reference proteome</keyword>
<dbReference type="GO" id="GO:0030163">
    <property type="term" value="P:protein catabolic process"/>
    <property type="evidence" value="ECO:0007669"/>
    <property type="project" value="InterPro"/>
</dbReference>
<organism evidence="3 4">
    <name type="scientific">Bacteroides stercorirosoris</name>
    <dbReference type="NCBI Taxonomy" id="871324"/>
    <lineage>
        <taxon>Bacteria</taxon>
        <taxon>Pseudomonadati</taxon>
        <taxon>Bacteroidota</taxon>
        <taxon>Bacteroidia</taxon>
        <taxon>Bacteroidales</taxon>
        <taxon>Bacteroidaceae</taxon>
        <taxon>Bacteroides</taxon>
    </lineage>
</organism>
<feature type="domain" description="Adaptor protein ClpS core" evidence="2">
    <location>
        <begin position="29"/>
        <end position="107"/>
    </location>
</feature>
<dbReference type="GO" id="GO:0008233">
    <property type="term" value="F:peptidase activity"/>
    <property type="evidence" value="ECO:0007669"/>
    <property type="project" value="UniProtKB-KW"/>
</dbReference>
<dbReference type="HAMAP" id="MF_00302">
    <property type="entry name" value="ClpS"/>
    <property type="match status" value="1"/>
</dbReference>
<dbReference type="Gene3D" id="3.30.1390.10">
    <property type="match status" value="1"/>
</dbReference>
<dbReference type="GO" id="GO:0006508">
    <property type="term" value="P:proteolysis"/>
    <property type="evidence" value="ECO:0007669"/>
    <property type="project" value="UniProtKB-UniRule"/>
</dbReference>
<dbReference type="PANTHER" id="PTHR33473:SF19">
    <property type="entry name" value="ATP-DEPENDENT CLP PROTEASE ADAPTER PROTEIN CLPS"/>
    <property type="match status" value="1"/>
</dbReference>
<gene>
    <name evidence="1" type="primary">clpS</name>
    <name evidence="3" type="ORF">SAMN05444350_108122</name>
</gene>
<dbReference type="SUPFAM" id="SSF54736">
    <property type="entry name" value="ClpS-like"/>
    <property type="match status" value="1"/>
</dbReference>
<evidence type="ECO:0000313" key="3">
    <source>
        <dbReference type="EMBL" id="SHI80824.1"/>
    </source>
</evidence>
<accession>A0A1M6E5J8</accession>
<sequence>MCLFFYTFVPIMEQQQSSFKEKERTGLREPRRFKVIIYNDDFTTMEFVVKILTTVFYKSPAEAEALMMQVHKSQSAVVGIYTYDIAQSKVQKATRMARSEGFPLRLTVAPEEE</sequence>
<evidence type="ECO:0000256" key="1">
    <source>
        <dbReference type="HAMAP-Rule" id="MF_00302"/>
    </source>
</evidence>
<comment type="function">
    <text evidence="1">Involved in the modulation of the specificity of the ClpAP-mediated ATP-dependent protein degradation.</text>
</comment>
<evidence type="ECO:0000313" key="4">
    <source>
        <dbReference type="Proteomes" id="UP000184192"/>
    </source>
</evidence>
<dbReference type="PANTHER" id="PTHR33473">
    <property type="entry name" value="ATP-DEPENDENT CLP PROTEASE ADAPTER PROTEIN CLPS1, CHLOROPLASTIC"/>
    <property type="match status" value="1"/>
</dbReference>
<comment type="similarity">
    <text evidence="1">Belongs to the ClpS family.</text>
</comment>
<proteinExistence type="inferred from homology"/>
<evidence type="ECO:0000259" key="2">
    <source>
        <dbReference type="Pfam" id="PF02617"/>
    </source>
</evidence>
<protein>
    <recommendedName>
        <fullName evidence="1">ATP-dependent Clp protease adapter protein ClpS</fullName>
    </recommendedName>
</protein>
<dbReference type="eggNOG" id="COG2127">
    <property type="taxonomic scope" value="Bacteria"/>
</dbReference>
<dbReference type="Pfam" id="PF02617">
    <property type="entry name" value="ClpS"/>
    <property type="match status" value="1"/>
</dbReference>
<comment type="subunit">
    <text evidence="1">Binds to the N-terminal domain of the chaperone ClpA.</text>
</comment>